<dbReference type="EMBL" id="JAOB01000042">
    <property type="protein sequence ID" value="EUA42739.1"/>
    <property type="molecule type" value="Genomic_DNA"/>
</dbReference>
<sequence length="97" mass="10822">MLQPELQRILIIDGPAVLGLARYTELDERYAFAVIVEAFRAATAAGTLRVDDPRQSLGCCWGAESRRNADRQLAAPRRNPGCRRAEHADPARRLPPR</sequence>
<organism evidence="3">
    <name type="scientific">Mycobacterium xenopi 4042</name>
    <dbReference type="NCBI Taxonomy" id="1299334"/>
    <lineage>
        <taxon>Bacteria</taxon>
        <taxon>Bacillati</taxon>
        <taxon>Actinomycetota</taxon>
        <taxon>Actinomycetes</taxon>
        <taxon>Mycobacteriales</taxon>
        <taxon>Mycobacteriaceae</taxon>
        <taxon>Mycobacterium</taxon>
    </lineage>
</organism>
<feature type="domain" description="Transcriptional regulator Rv0078-like C-terminal" evidence="2">
    <location>
        <begin position="2"/>
        <end position="54"/>
    </location>
</feature>
<proteinExistence type="predicted"/>
<reference evidence="3" key="1">
    <citation type="submission" date="2014-01" db="EMBL/GenBank/DDBJ databases">
        <authorList>
            <person name="Brown-Elliot B."/>
            <person name="Wallace R."/>
            <person name="Lenaerts A."/>
            <person name="Ordway D."/>
            <person name="DeGroote M.A."/>
            <person name="Parker T."/>
            <person name="Sizemore C."/>
            <person name="Tallon L.J."/>
            <person name="Sadzewicz L.K."/>
            <person name="Sengamalay N."/>
            <person name="Fraser C.M."/>
            <person name="Hine E."/>
            <person name="Shefchek K.A."/>
            <person name="Das S.P."/>
            <person name="Tettelin H."/>
        </authorList>
    </citation>
    <scope>NUCLEOTIDE SEQUENCE [LARGE SCALE GENOMIC DNA]</scope>
    <source>
        <strain evidence="3">4042</strain>
    </source>
</reference>
<gene>
    <name evidence="3" type="ORF">I553_6599</name>
</gene>
<comment type="caution">
    <text evidence="3">The sequence shown here is derived from an EMBL/GenBank/DDBJ whole genome shotgun (WGS) entry which is preliminary data.</text>
</comment>
<accession>X8BFU8</accession>
<protein>
    <recommendedName>
        <fullName evidence="2">Transcriptional regulator Rv0078-like C-terminal domain-containing protein</fullName>
    </recommendedName>
</protein>
<name>X8BFU8_MYCXE</name>
<dbReference type="AlphaFoldDB" id="X8BFU8"/>
<feature type="region of interest" description="Disordered" evidence="1">
    <location>
        <begin position="70"/>
        <end position="97"/>
    </location>
</feature>
<evidence type="ECO:0000259" key="2">
    <source>
        <dbReference type="Pfam" id="PF21351"/>
    </source>
</evidence>
<dbReference type="Pfam" id="PF21351">
    <property type="entry name" value="TetR_C_41"/>
    <property type="match status" value="1"/>
</dbReference>
<dbReference type="PATRIC" id="fig|1299334.3.peg.4751"/>
<dbReference type="InterPro" id="IPR049484">
    <property type="entry name" value="Rv0078-like_C"/>
</dbReference>
<feature type="compositionally biased region" description="Basic and acidic residues" evidence="1">
    <location>
        <begin position="83"/>
        <end position="97"/>
    </location>
</feature>
<evidence type="ECO:0000313" key="3">
    <source>
        <dbReference type="EMBL" id="EUA42739.1"/>
    </source>
</evidence>
<evidence type="ECO:0000256" key="1">
    <source>
        <dbReference type="SAM" id="MobiDB-lite"/>
    </source>
</evidence>